<feature type="non-terminal residue" evidence="8">
    <location>
        <position position="1"/>
    </location>
</feature>
<dbReference type="PANTHER" id="PTHR34072:SF52">
    <property type="entry name" value="RIBONUCLEASE H"/>
    <property type="match status" value="1"/>
</dbReference>
<dbReference type="Pfam" id="PF17917">
    <property type="entry name" value="RT_RNaseH"/>
    <property type="match status" value="1"/>
</dbReference>
<keyword evidence="5" id="KW-0378">Hydrolase</keyword>
<dbReference type="Gene3D" id="3.10.20.370">
    <property type="match status" value="1"/>
</dbReference>
<keyword evidence="4" id="KW-0255">Endonuclease</keyword>
<keyword evidence="6" id="KW-0695">RNA-directed DNA polymerase</keyword>
<dbReference type="AlphaFoldDB" id="A0A1B6GCE1"/>
<dbReference type="GO" id="GO:0016787">
    <property type="term" value="F:hydrolase activity"/>
    <property type="evidence" value="ECO:0007669"/>
    <property type="project" value="UniProtKB-KW"/>
</dbReference>
<dbReference type="FunFam" id="3.10.20.370:FF:000001">
    <property type="entry name" value="Retrovirus-related Pol polyprotein from transposon 17.6-like protein"/>
    <property type="match status" value="1"/>
</dbReference>
<protein>
    <recommendedName>
        <fullName evidence="7">Reverse transcriptase RNase H-like domain-containing protein</fullName>
    </recommendedName>
</protein>
<accession>A0A1B6GCE1</accession>
<name>A0A1B6GCE1_9HEMI</name>
<dbReference type="SUPFAM" id="SSF56672">
    <property type="entry name" value="DNA/RNA polymerases"/>
    <property type="match status" value="1"/>
</dbReference>
<dbReference type="PANTHER" id="PTHR34072">
    <property type="entry name" value="ENZYMATIC POLYPROTEIN-RELATED"/>
    <property type="match status" value="1"/>
</dbReference>
<dbReference type="GO" id="GO:0003964">
    <property type="term" value="F:RNA-directed DNA polymerase activity"/>
    <property type="evidence" value="ECO:0007669"/>
    <property type="project" value="UniProtKB-KW"/>
</dbReference>
<evidence type="ECO:0000256" key="1">
    <source>
        <dbReference type="ARBA" id="ARBA00022679"/>
    </source>
</evidence>
<dbReference type="CDD" id="cd09274">
    <property type="entry name" value="RNase_HI_RT_Ty3"/>
    <property type="match status" value="1"/>
</dbReference>
<evidence type="ECO:0000256" key="6">
    <source>
        <dbReference type="ARBA" id="ARBA00022918"/>
    </source>
</evidence>
<gene>
    <name evidence="8" type="ORF">g.6883</name>
</gene>
<evidence type="ECO:0000259" key="7">
    <source>
        <dbReference type="Pfam" id="PF17917"/>
    </source>
</evidence>
<reference evidence="8" key="1">
    <citation type="submission" date="2015-11" db="EMBL/GenBank/DDBJ databases">
        <title>De novo transcriptome assembly of four potential Pierce s Disease insect vectors from Arizona vineyards.</title>
        <authorList>
            <person name="Tassone E.E."/>
        </authorList>
    </citation>
    <scope>NUCLEOTIDE SEQUENCE</scope>
</reference>
<proteinExistence type="predicted"/>
<evidence type="ECO:0000256" key="3">
    <source>
        <dbReference type="ARBA" id="ARBA00022722"/>
    </source>
</evidence>
<keyword evidence="3" id="KW-0540">Nuclease</keyword>
<dbReference type="InterPro" id="IPR043502">
    <property type="entry name" value="DNA/RNA_pol_sf"/>
</dbReference>
<sequence>YKKPFSLQTDCSIKAIGGHLYQLLENGEKAAITFISRTLKPHEKQYTTTEQECLAIIHCLQKVRHIILGNHVYIQTDHQALTFLKTCRLLTPRLTRWILALQEYNHTI</sequence>
<evidence type="ECO:0000256" key="4">
    <source>
        <dbReference type="ARBA" id="ARBA00022759"/>
    </source>
</evidence>
<feature type="non-terminal residue" evidence="8">
    <location>
        <position position="108"/>
    </location>
</feature>
<dbReference type="InterPro" id="IPR041373">
    <property type="entry name" value="RT_RNaseH"/>
</dbReference>
<dbReference type="EMBL" id="GECZ01009673">
    <property type="protein sequence ID" value="JAS60096.1"/>
    <property type="molecule type" value="Transcribed_RNA"/>
</dbReference>
<evidence type="ECO:0000313" key="8">
    <source>
        <dbReference type="EMBL" id="JAS60096.1"/>
    </source>
</evidence>
<evidence type="ECO:0000256" key="5">
    <source>
        <dbReference type="ARBA" id="ARBA00022801"/>
    </source>
</evidence>
<dbReference type="GO" id="GO:0004519">
    <property type="term" value="F:endonuclease activity"/>
    <property type="evidence" value="ECO:0007669"/>
    <property type="project" value="UniProtKB-KW"/>
</dbReference>
<keyword evidence="1" id="KW-0808">Transferase</keyword>
<keyword evidence="2" id="KW-0548">Nucleotidyltransferase</keyword>
<feature type="domain" description="Reverse transcriptase RNase H-like" evidence="7">
    <location>
        <begin position="2"/>
        <end position="104"/>
    </location>
</feature>
<evidence type="ECO:0000256" key="2">
    <source>
        <dbReference type="ARBA" id="ARBA00022695"/>
    </source>
</evidence>
<organism evidence="8">
    <name type="scientific">Cuerna arida</name>
    <dbReference type="NCBI Taxonomy" id="1464854"/>
    <lineage>
        <taxon>Eukaryota</taxon>
        <taxon>Metazoa</taxon>
        <taxon>Ecdysozoa</taxon>
        <taxon>Arthropoda</taxon>
        <taxon>Hexapoda</taxon>
        <taxon>Insecta</taxon>
        <taxon>Pterygota</taxon>
        <taxon>Neoptera</taxon>
        <taxon>Paraneoptera</taxon>
        <taxon>Hemiptera</taxon>
        <taxon>Auchenorrhyncha</taxon>
        <taxon>Membracoidea</taxon>
        <taxon>Cicadellidae</taxon>
        <taxon>Cicadellinae</taxon>
        <taxon>Proconiini</taxon>
        <taxon>Cuerna</taxon>
    </lineage>
</organism>